<dbReference type="EMBL" id="JAVRJZ010000001">
    <property type="protein sequence ID" value="KAK2727234.1"/>
    <property type="molecule type" value="Genomic_DNA"/>
</dbReference>
<dbReference type="Pfam" id="PF10562">
    <property type="entry name" value="CaM_bdg_C0"/>
    <property type="match status" value="1"/>
</dbReference>
<evidence type="ECO:0000313" key="3">
    <source>
        <dbReference type="EMBL" id="KAK2727234.1"/>
    </source>
</evidence>
<feature type="domain" description="Calmodulin-binding" evidence="2">
    <location>
        <begin position="71"/>
        <end position="98"/>
    </location>
</feature>
<keyword evidence="1" id="KW-0472">Membrane</keyword>
<evidence type="ECO:0000256" key="1">
    <source>
        <dbReference type="SAM" id="Phobius"/>
    </source>
</evidence>
<protein>
    <recommendedName>
        <fullName evidence="2">Calmodulin-binding domain-containing protein</fullName>
    </recommendedName>
</protein>
<comment type="caution">
    <text evidence="3">The sequence shown here is derived from an EMBL/GenBank/DDBJ whole genome shotgun (WGS) entry which is preliminary data.</text>
</comment>
<dbReference type="AlphaFoldDB" id="A0AA88IF89"/>
<keyword evidence="4" id="KW-1185">Reference proteome</keyword>
<proteinExistence type="predicted"/>
<feature type="transmembrane region" description="Helical" evidence="1">
    <location>
        <begin position="49"/>
        <end position="73"/>
    </location>
</feature>
<keyword evidence="1" id="KW-1133">Transmembrane helix</keyword>
<organism evidence="3 4">
    <name type="scientific">Artemia franciscana</name>
    <name type="common">Brine shrimp</name>
    <name type="synonym">Artemia sanfranciscana</name>
    <dbReference type="NCBI Taxonomy" id="6661"/>
    <lineage>
        <taxon>Eukaryota</taxon>
        <taxon>Metazoa</taxon>
        <taxon>Ecdysozoa</taxon>
        <taxon>Arthropoda</taxon>
        <taxon>Crustacea</taxon>
        <taxon>Branchiopoda</taxon>
        <taxon>Anostraca</taxon>
        <taxon>Artemiidae</taxon>
        <taxon>Artemia</taxon>
    </lineage>
</organism>
<evidence type="ECO:0000259" key="2">
    <source>
        <dbReference type="Pfam" id="PF10562"/>
    </source>
</evidence>
<dbReference type="Proteomes" id="UP001187531">
    <property type="component" value="Unassembled WGS sequence"/>
</dbReference>
<name>A0AA88IF89_ARTSF</name>
<keyword evidence="1" id="KW-0812">Transmembrane</keyword>
<dbReference type="InterPro" id="IPR018882">
    <property type="entry name" value="CaM-bd_C0_NMDA_rcpt_NR1"/>
</dbReference>
<sequence length="149" mass="16806">MYPVCFKIVFSSLDGTLLELDRKWIVSALFNSECEKPGSEPARLGLKNMAGVFILVAAGIVGGVALIGIEILFKRHYSRQQRQIELTRHAFDKWKNMVKRRKMLRGTIENQRRSKLNGSLPNFTIPGESIDTSNADGIFVIGEGRYFDV</sequence>
<accession>A0AA88IF89</accession>
<gene>
    <name evidence="3" type="ORF">QYM36_007912</name>
</gene>
<reference evidence="3" key="1">
    <citation type="submission" date="2023-07" db="EMBL/GenBank/DDBJ databases">
        <title>Chromosome-level genome assembly of Artemia franciscana.</title>
        <authorList>
            <person name="Jo E."/>
        </authorList>
    </citation>
    <scope>NUCLEOTIDE SEQUENCE</scope>
    <source>
        <tissue evidence="3">Whole body</tissue>
    </source>
</reference>
<evidence type="ECO:0000313" key="4">
    <source>
        <dbReference type="Proteomes" id="UP001187531"/>
    </source>
</evidence>